<dbReference type="Proteomes" id="UP001470230">
    <property type="component" value="Unassembled WGS sequence"/>
</dbReference>
<evidence type="ECO:0000313" key="4">
    <source>
        <dbReference type="EMBL" id="KAK8840870.1"/>
    </source>
</evidence>
<dbReference type="PANTHER" id="PTHR11915">
    <property type="entry name" value="SPECTRIN/FILAMIN RELATED CYTOSKELETAL PROTEIN"/>
    <property type="match status" value="1"/>
</dbReference>
<name>A0ABR2H3X5_9EUKA</name>
<evidence type="ECO:0000256" key="2">
    <source>
        <dbReference type="ARBA" id="ARBA00023203"/>
    </source>
</evidence>
<dbReference type="PROSITE" id="PS50021">
    <property type="entry name" value="CH"/>
    <property type="match status" value="1"/>
</dbReference>
<feature type="domain" description="Calponin-homology (CH)" evidence="3">
    <location>
        <begin position="13"/>
        <end position="120"/>
    </location>
</feature>
<comment type="caution">
    <text evidence="4">The sequence shown here is derived from an EMBL/GenBank/DDBJ whole genome shotgun (WGS) entry which is preliminary data.</text>
</comment>
<keyword evidence="1" id="KW-0677">Repeat</keyword>
<evidence type="ECO:0000259" key="3">
    <source>
        <dbReference type="PROSITE" id="PS50021"/>
    </source>
</evidence>
<gene>
    <name evidence="4" type="ORF">M9Y10_027698</name>
</gene>
<dbReference type="SUPFAM" id="SSF47576">
    <property type="entry name" value="Calponin-homology domain, CH-domain"/>
    <property type="match status" value="1"/>
</dbReference>
<dbReference type="InterPro" id="IPR001589">
    <property type="entry name" value="Actinin_actin-bd_CS"/>
</dbReference>
<keyword evidence="2" id="KW-0009">Actin-binding</keyword>
<dbReference type="SMART" id="SM00033">
    <property type="entry name" value="CH"/>
    <property type="match status" value="1"/>
</dbReference>
<protein>
    <submittedName>
        <fullName evidence="4">ERAD pathway</fullName>
    </submittedName>
</protein>
<dbReference type="Gene3D" id="1.10.418.10">
    <property type="entry name" value="Calponin-like domain"/>
    <property type="match status" value="2"/>
</dbReference>
<dbReference type="EMBL" id="JAPFFF010000043">
    <property type="protein sequence ID" value="KAK8840870.1"/>
    <property type="molecule type" value="Genomic_DNA"/>
</dbReference>
<accession>A0ABR2H3X5</accession>
<dbReference type="InterPro" id="IPR001715">
    <property type="entry name" value="CH_dom"/>
</dbReference>
<organism evidence="4 5">
    <name type="scientific">Tritrichomonas musculus</name>
    <dbReference type="NCBI Taxonomy" id="1915356"/>
    <lineage>
        <taxon>Eukaryota</taxon>
        <taxon>Metamonada</taxon>
        <taxon>Parabasalia</taxon>
        <taxon>Tritrichomonadida</taxon>
        <taxon>Tritrichomonadidae</taxon>
        <taxon>Tritrichomonas</taxon>
    </lineage>
</organism>
<sequence>MSTQTSQSNEWIQLQINVFSRWVQNQLKDQTNVHVDKITKDLSDGVALVELAKKLTQKDTPRNWSISPKRTVEMVQNCDLAVDMFTKDGVNLVGISGKDVNDNNEKLILGLIWSLILHYSIGKSIHTQSVKNNDSTEEKAIKNETKVLKSWAIERTENYPNIHNFMPYELSMCALLDSYVPERINYYSLDPKDTDHNATLATTVMNDLGIPILIYPEDVKNNDSRIDDKTLLTQLSTMKSVLEEQELNKVTSRNEEILEEKTDDESDDEEIVPDTDDFANTLIEDNEIEQESMIKFDSANQSVENGNDNDFVDDFANTLFEDNEIEQESMIKFDSANQSVENGNDNDFVDDFANTLFEDNEIEQESMIKFDSANQSNETSNSQQLVDDFANTLFEDNEIEQESMIKFDSANQSVENGNDNDLVDDFENTLFEDNEIEQESMIKFDSANQFIERSAIAQFSEDFTNAIFEDNEIEQDSMIKNESANQRDEQQDNHPIKDEFSINLFRNGSQDKEDLFQPQPDFVKKSVDQIATPLLEDNLLEDDSLKVDSKNEKKRSSKRKYHKLHQKHDDSFFDYLFNNVLMPYETIYNTQGNSIYPYGRVMMLNSPITPFYYYVDYSRHFINRYLK</sequence>
<keyword evidence="5" id="KW-1185">Reference proteome</keyword>
<proteinExistence type="predicted"/>
<dbReference type="PROSITE" id="PS00020">
    <property type="entry name" value="ACTININ_2"/>
    <property type="match status" value="1"/>
</dbReference>
<dbReference type="InterPro" id="IPR036872">
    <property type="entry name" value="CH_dom_sf"/>
</dbReference>
<reference evidence="4 5" key="1">
    <citation type="submission" date="2024-04" db="EMBL/GenBank/DDBJ databases">
        <title>Tritrichomonas musculus Genome.</title>
        <authorList>
            <person name="Alves-Ferreira E."/>
            <person name="Grigg M."/>
            <person name="Lorenzi H."/>
            <person name="Galac M."/>
        </authorList>
    </citation>
    <scope>NUCLEOTIDE SEQUENCE [LARGE SCALE GENOMIC DNA]</scope>
    <source>
        <strain evidence="4 5">EAF2021</strain>
    </source>
</reference>
<dbReference type="Pfam" id="PF00307">
    <property type="entry name" value="CH"/>
    <property type="match status" value="1"/>
</dbReference>
<evidence type="ECO:0000256" key="1">
    <source>
        <dbReference type="ARBA" id="ARBA00022737"/>
    </source>
</evidence>
<evidence type="ECO:0000313" key="5">
    <source>
        <dbReference type="Proteomes" id="UP001470230"/>
    </source>
</evidence>